<reference evidence="4" key="1">
    <citation type="journal article" date="2020" name="Ecol. Evol.">
        <title>Genome structure and content of the rice root-knot nematode (Meloidogyne graminicola).</title>
        <authorList>
            <person name="Phan N.T."/>
            <person name="Danchin E.G.J."/>
            <person name="Klopp C."/>
            <person name="Perfus-Barbeoch L."/>
            <person name="Kozlowski D.K."/>
            <person name="Koutsovoulos G.D."/>
            <person name="Lopez-Roques C."/>
            <person name="Bouchez O."/>
            <person name="Zahm M."/>
            <person name="Besnard G."/>
            <person name="Bellafiore S."/>
        </authorList>
    </citation>
    <scope>NUCLEOTIDE SEQUENCE</scope>
    <source>
        <strain evidence="4">VN-18</strain>
    </source>
</reference>
<dbReference type="InterPro" id="IPR019819">
    <property type="entry name" value="Carboxylesterase_B_CS"/>
</dbReference>
<keyword evidence="2" id="KW-0732">Signal</keyword>
<proteinExistence type="inferred from homology"/>
<dbReference type="PANTHER" id="PTHR43903">
    <property type="entry name" value="NEUROLIGIN"/>
    <property type="match status" value="1"/>
</dbReference>
<keyword evidence="5" id="KW-1185">Reference proteome</keyword>
<gene>
    <name evidence="4" type="ORF">Mgra_00004964</name>
</gene>
<feature type="non-terminal residue" evidence="4">
    <location>
        <position position="1"/>
    </location>
</feature>
<evidence type="ECO:0000313" key="4">
    <source>
        <dbReference type="EMBL" id="KAF7635577.1"/>
    </source>
</evidence>
<dbReference type="InterPro" id="IPR051093">
    <property type="entry name" value="Neuroligin/BSAL"/>
</dbReference>
<evidence type="ECO:0000256" key="1">
    <source>
        <dbReference type="ARBA" id="ARBA00005964"/>
    </source>
</evidence>
<dbReference type="InterPro" id="IPR029058">
    <property type="entry name" value="AB_hydrolase_fold"/>
</dbReference>
<evidence type="ECO:0000259" key="3">
    <source>
        <dbReference type="Pfam" id="PF00135"/>
    </source>
</evidence>
<dbReference type="PROSITE" id="PS00941">
    <property type="entry name" value="CARBOXYLESTERASE_B_2"/>
    <property type="match status" value="1"/>
</dbReference>
<evidence type="ECO:0000313" key="5">
    <source>
        <dbReference type="Proteomes" id="UP000605970"/>
    </source>
</evidence>
<dbReference type="InterPro" id="IPR002018">
    <property type="entry name" value="CarbesteraseB"/>
</dbReference>
<dbReference type="AlphaFoldDB" id="A0A8S9ZR94"/>
<dbReference type="OrthoDB" id="408631at2759"/>
<dbReference type="EMBL" id="JABEBT010000040">
    <property type="protein sequence ID" value="KAF7635577.1"/>
    <property type="molecule type" value="Genomic_DNA"/>
</dbReference>
<sequence length="438" mass="48970">TSTTKRSGKSHHKEEVIIRLSIGEIIGQKVIIPNLPWTAFQDPNEQIPPDRNSPEPNPLPLLNNVTIFTFLGVPYAEPPLGERRFKAPQQLIHLPGDSPFIAFTLPPVCAQDIETKPTLFINSPYPYQINEDCLYLNIYTPTIASVSESALPVIVFFHGGNFQTGSANDWPGHVLASHGIVVVNVNYRLGPFGFMSLGDEKGNYGIKDQRVALNWVRQHISAFGGDPNAVTIVGHDAGAVSAGIHMLSPLSRNLFRSVVAMSGSEVSYHSTIGKPSLAFNNTIKLGRYLGCVHPVANEVWNCILTRSTDDIVQAVSPTNIEFNRYLFLPTVDGKELLAHPLWLLNNVKNGLSNPFTVPYLTGINTEDGIEAILEDRTLGEFTDFLQITHLYMRSWIIEYTFRHNYTMNREAIIEAIESFYTYWPDPSDVWKIRKNLLN</sequence>
<comment type="caution">
    <text evidence="4">The sequence shown here is derived from an EMBL/GenBank/DDBJ whole genome shotgun (WGS) entry which is preliminary data.</text>
</comment>
<feature type="domain" description="Carboxylesterase type B" evidence="3">
    <location>
        <begin position="66"/>
        <end position="437"/>
    </location>
</feature>
<dbReference type="Pfam" id="PF00135">
    <property type="entry name" value="COesterase"/>
    <property type="match status" value="1"/>
</dbReference>
<dbReference type="SUPFAM" id="SSF53474">
    <property type="entry name" value="alpha/beta-Hydrolases"/>
    <property type="match status" value="1"/>
</dbReference>
<comment type="similarity">
    <text evidence="1">Belongs to the type-B carboxylesterase/lipase family.</text>
</comment>
<dbReference type="Gene3D" id="3.40.50.1820">
    <property type="entry name" value="alpha/beta hydrolase"/>
    <property type="match status" value="1"/>
</dbReference>
<dbReference type="Proteomes" id="UP000605970">
    <property type="component" value="Unassembled WGS sequence"/>
</dbReference>
<organism evidence="4 5">
    <name type="scientific">Meloidogyne graminicola</name>
    <dbReference type="NCBI Taxonomy" id="189291"/>
    <lineage>
        <taxon>Eukaryota</taxon>
        <taxon>Metazoa</taxon>
        <taxon>Ecdysozoa</taxon>
        <taxon>Nematoda</taxon>
        <taxon>Chromadorea</taxon>
        <taxon>Rhabditida</taxon>
        <taxon>Tylenchina</taxon>
        <taxon>Tylenchomorpha</taxon>
        <taxon>Tylenchoidea</taxon>
        <taxon>Meloidogynidae</taxon>
        <taxon>Meloidogyninae</taxon>
        <taxon>Meloidogyne</taxon>
    </lineage>
</organism>
<protein>
    <submittedName>
        <fullName evidence="4">COesterase domain-containing protein</fullName>
    </submittedName>
</protein>
<evidence type="ECO:0000256" key="2">
    <source>
        <dbReference type="ARBA" id="ARBA00022729"/>
    </source>
</evidence>
<accession>A0A8S9ZR94</accession>
<name>A0A8S9ZR94_9BILA</name>